<sequence length="371" mass="39697">MNQQSQGPLTPEALNHQVTELLATFAHPTLKKNLIQLKALHHCALLDNVLHIELHMPFAWQSGFAALKAEKTAEIIKLTGAASIEWRLQHNISTLKRANDQAGVKGVKNIIAVSSGKGGVGKSSTAVNLALALAAEGAKVGILDADIYGPSIPTMLGTVSERPTSPDGEHMAPIMAHGLATNSIGYLVEDGNAMVWRGPMASKALLQLLQDTLWPDLDYLVIDMPPGTGDIQLTLSQNIPVTGAVIVTTPQDVALVDAMKGLVMFEKVHVPVLGIIENMSIHICSNCGHQEAIFGTGGAEKLIAKHGSQLLGQLPLHISIREDLDRGEPTVVSNPASEYSQLYRQLAANVAAELYWQGQAIPSEINIRTML</sequence>
<dbReference type="GO" id="GO:0005829">
    <property type="term" value="C:cytosol"/>
    <property type="evidence" value="ECO:0007669"/>
    <property type="project" value="TreeGrafter"/>
</dbReference>
<dbReference type="PANTHER" id="PTHR42961">
    <property type="entry name" value="IRON-SULFUR PROTEIN NUBPL"/>
    <property type="match status" value="1"/>
</dbReference>
<reference evidence="8 9" key="1">
    <citation type="submission" date="2016-10" db="EMBL/GenBank/DDBJ databases">
        <authorList>
            <person name="Varghese N."/>
            <person name="Submissions S."/>
        </authorList>
    </citation>
    <scope>NUCLEOTIDE SEQUENCE [LARGE SCALE GENOMIC DNA]</scope>
    <source>
        <strain evidence="8 9">DSM 5563</strain>
    </source>
</reference>
<dbReference type="Pfam" id="PF10609">
    <property type="entry name" value="ParA"/>
    <property type="match status" value="1"/>
</dbReference>
<comment type="function">
    <text evidence="7">Binds and transfers iron-sulfur (Fe-S) clusters to target apoproteins. Can hydrolyze ATP.</text>
</comment>
<dbReference type="InterPro" id="IPR019591">
    <property type="entry name" value="Mrp/NBP35_ATP-bd"/>
</dbReference>
<comment type="similarity">
    <text evidence="6 7">Belongs to the Mrp/NBP35 ATP-binding proteins family.</text>
</comment>
<dbReference type="NCBIfam" id="NF008669">
    <property type="entry name" value="PRK11670.1"/>
    <property type="match status" value="1"/>
</dbReference>
<evidence type="ECO:0000256" key="2">
    <source>
        <dbReference type="ARBA" id="ARBA00022741"/>
    </source>
</evidence>
<dbReference type="GO" id="GO:0140663">
    <property type="term" value="F:ATP-dependent FeS chaperone activity"/>
    <property type="evidence" value="ECO:0007669"/>
    <property type="project" value="InterPro"/>
</dbReference>
<feature type="binding site" evidence="7">
    <location>
        <begin position="116"/>
        <end position="123"/>
    </location>
    <ligand>
        <name>ATP</name>
        <dbReference type="ChEBI" id="CHEBI:30616"/>
    </ligand>
</feature>
<evidence type="ECO:0000256" key="4">
    <source>
        <dbReference type="ARBA" id="ARBA00023004"/>
    </source>
</evidence>
<dbReference type="PANTHER" id="PTHR42961:SF2">
    <property type="entry name" value="IRON-SULFUR PROTEIN NUBPL"/>
    <property type="match status" value="1"/>
</dbReference>
<dbReference type="GO" id="GO:0005524">
    <property type="term" value="F:ATP binding"/>
    <property type="evidence" value="ECO:0007669"/>
    <property type="project" value="UniProtKB-UniRule"/>
</dbReference>
<accession>A0AAJ5BHF4</accession>
<dbReference type="EMBL" id="FOLW01000005">
    <property type="protein sequence ID" value="SFC91963.1"/>
    <property type="molecule type" value="Genomic_DNA"/>
</dbReference>
<name>A0AAJ5BHF4_9GAMM</name>
<dbReference type="GO" id="GO:0016887">
    <property type="term" value="F:ATP hydrolysis activity"/>
    <property type="evidence" value="ECO:0007669"/>
    <property type="project" value="UniProtKB-UniRule"/>
</dbReference>
<organism evidence="8 9">
    <name type="scientific">Pragia fontium DSM 5563 = ATCC 49100</name>
    <dbReference type="NCBI Taxonomy" id="1122977"/>
    <lineage>
        <taxon>Bacteria</taxon>
        <taxon>Pseudomonadati</taxon>
        <taxon>Pseudomonadota</taxon>
        <taxon>Gammaproteobacteria</taxon>
        <taxon>Enterobacterales</taxon>
        <taxon>Budviciaceae</taxon>
        <taxon>Pragia</taxon>
    </lineage>
</organism>
<dbReference type="InterPro" id="IPR027417">
    <property type="entry name" value="P-loop_NTPase"/>
</dbReference>
<dbReference type="GO" id="GO:0051539">
    <property type="term" value="F:4 iron, 4 sulfur cluster binding"/>
    <property type="evidence" value="ECO:0007669"/>
    <property type="project" value="TreeGrafter"/>
</dbReference>
<proteinExistence type="inferred from homology"/>
<evidence type="ECO:0000313" key="8">
    <source>
        <dbReference type="EMBL" id="SFC91963.1"/>
    </source>
</evidence>
<keyword evidence="7" id="KW-0378">Hydrolase</keyword>
<dbReference type="FunFam" id="3.40.50.300:FF:000418">
    <property type="entry name" value="Iron-sulfur cluster carrier protein"/>
    <property type="match status" value="1"/>
</dbReference>
<dbReference type="GO" id="GO:0046872">
    <property type="term" value="F:metal ion binding"/>
    <property type="evidence" value="ECO:0007669"/>
    <property type="project" value="UniProtKB-KW"/>
</dbReference>
<evidence type="ECO:0000256" key="6">
    <source>
        <dbReference type="ARBA" id="ARBA00024036"/>
    </source>
</evidence>
<dbReference type="Gene3D" id="3.40.50.300">
    <property type="entry name" value="P-loop containing nucleotide triphosphate hydrolases"/>
    <property type="match status" value="1"/>
</dbReference>
<gene>
    <name evidence="8" type="ORF">SAMN02745723_105218</name>
</gene>
<keyword evidence="1 7" id="KW-0479">Metal-binding</keyword>
<dbReference type="GO" id="GO:0016226">
    <property type="term" value="P:iron-sulfur cluster assembly"/>
    <property type="evidence" value="ECO:0007669"/>
    <property type="project" value="InterPro"/>
</dbReference>
<dbReference type="Proteomes" id="UP000226420">
    <property type="component" value="Unassembled WGS sequence"/>
</dbReference>
<dbReference type="RefSeq" id="WP_047781404.1">
    <property type="nucleotide sequence ID" value="NZ_FOLW01000005.1"/>
</dbReference>
<dbReference type="SUPFAM" id="SSF52540">
    <property type="entry name" value="P-loop containing nucleoside triphosphate hydrolases"/>
    <property type="match status" value="1"/>
</dbReference>
<evidence type="ECO:0000313" key="9">
    <source>
        <dbReference type="Proteomes" id="UP000226420"/>
    </source>
</evidence>
<dbReference type="HAMAP" id="MF_02040">
    <property type="entry name" value="Mrp_NBP35"/>
    <property type="match status" value="1"/>
</dbReference>
<keyword evidence="4 7" id="KW-0408">Iron</keyword>
<keyword evidence="2 7" id="KW-0547">Nucleotide-binding</keyword>
<keyword evidence="5 7" id="KW-0411">Iron-sulfur</keyword>
<evidence type="ECO:0000256" key="7">
    <source>
        <dbReference type="HAMAP-Rule" id="MF_02040"/>
    </source>
</evidence>
<evidence type="ECO:0000256" key="3">
    <source>
        <dbReference type="ARBA" id="ARBA00022840"/>
    </source>
</evidence>
<evidence type="ECO:0000256" key="5">
    <source>
        <dbReference type="ARBA" id="ARBA00023014"/>
    </source>
</evidence>
<protein>
    <recommendedName>
        <fullName evidence="7">Iron-sulfur cluster carrier protein</fullName>
    </recommendedName>
</protein>
<dbReference type="PROSITE" id="PS01215">
    <property type="entry name" value="MRP"/>
    <property type="match status" value="1"/>
</dbReference>
<keyword evidence="3 7" id="KW-0067">ATP-binding</keyword>
<dbReference type="AlphaFoldDB" id="A0AAJ5BHF4"/>
<dbReference type="InterPro" id="IPR033756">
    <property type="entry name" value="YlxH/NBP35"/>
</dbReference>
<evidence type="ECO:0000256" key="1">
    <source>
        <dbReference type="ARBA" id="ARBA00022723"/>
    </source>
</evidence>
<comment type="subunit">
    <text evidence="7">Homodimer.</text>
</comment>
<dbReference type="InterPro" id="IPR000808">
    <property type="entry name" value="Mrp-like_CS"/>
</dbReference>
<dbReference type="InterPro" id="IPR044304">
    <property type="entry name" value="NUBPL-like"/>
</dbReference>
<comment type="caution">
    <text evidence="8">The sequence shown here is derived from an EMBL/GenBank/DDBJ whole genome shotgun (WGS) entry which is preliminary data.</text>
</comment>
<dbReference type="CDD" id="cd02037">
    <property type="entry name" value="Mrp_NBP35"/>
    <property type="match status" value="1"/>
</dbReference>